<dbReference type="InterPro" id="IPR029039">
    <property type="entry name" value="Flavoprotein-like_sf"/>
</dbReference>
<evidence type="ECO:0000313" key="4">
    <source>
        <dbReference type="EMBL" id="SDO13105.1"/>
    </source>
</evidence>
<protein>
    <submittedName>
        <fullName evidence="4">NAD(P)H dehydrogenase (Quinone)</fullName>
    </submittedName>
</protein>
<dbReference type="FunFam" id="3.40.50.360:FF:000001">
    <property type="entry name" value="NAD(P)H dehydrogenase (Quinone) FQR1-like"/>
    <property type="match status" value="1"/>
</dbReference>
<keyword evidence="5" id="KW-1185">Reference proteome</keyword>
<sequence>MEHIINFKGADYYMTKILIPYYSSYGHIYTMVKAAAEGAESVEGVEVKIVRVEEFDAVKQAMSSQDAYVQAQEAQKDVPVATHDDLRWADGFVWGIPTRYGSMPAQLKQYIDSAGGLWMNGELEGKATGIVTSTGSIHGGQETTAITSLIPMLHFGMIYVGLPYGENTEQMTADGIGGSPYSASTVAGPDGSKQPDERDLIMARSLGKRVATVSKKLKA</sequence>
<dbReference type="PROSITE" id="PS50902">
    <property type="entry name" value="FLAVODOXIN_LIKE"/>
    <property type="match status" value="1"/>
</dbReference>
<dbReference type="Pfam" id="PF03358">
    <property type="entry name" value="FMN_red"/>
    <property type="match status" value="1"/>
</dbReference>
<evidence type="ECO:0000259" key="3">
    <source>
        <dbReference type="PROSITE" id="PS50902"/>
    </source>
</evidence>
<dbReference type="NCBIfam" id="NF002999">
    <property type="entry name" value="PRK03767.1"/>
    <property type="match status" value="1"/>
</dbReference>
<dbReference type="STRING" id="745820.SAMN04488053_107142"/>
<reference evidence="5" key="1">
    <citation type="submission" date="2016-10" db="EMBL/GenBank/DDBJ databases">
        <authorList>
            <person name="Varghese N."/>
            <person name="Submissions S."/>
        </authorList>
    </citation>
    <scope>NUCLEOTIDE SEQUENCE [LARGE SCALE GENOMIC DNA]</scope>
    <source>
        <strain evidence="5">CGMCC 1.10369</strain>
    </source>
</reference>
<dbReference type="EMBL" id="FNIL01000007">
    <property type="protein sequence ID" value="SDO13105.1"/>
    <property type="molecule type" value="Genomic_DNA"/>
</dbReference>
<comment type="similarity">
    <text evidence="1">Belongs to the WrbA family.</text>
</comment>
<feature type="region of interest" description="Disordered" evidence="2">
    <location>
        <begin position="171"/>
        <end position="196"/>
    </location>
</feature>
<feature type="domain" description="Flavodoxin-like" evidence="3">
    <location>
        <begin position="17"/>
        <end position="211"/>
    </location>
</feature>
<name>A0A1H0H1X7_9BACI</name>
<dbReference type="SUPFAM" id="SSF52218">
    <property type="entry name" value="Flavoproteins"/>
    <property type="match status" value="1"/>
</dbReference>
<dbReference type="PANTHER" id="PTHR30546">
    <property type="entry name" value="FLAVODOXIN-RELATED PROTEIN WRBA-RELATED"/>
    <property type="match status" value="1"/>
</dbReference>
<dbReference type="Gene3D" id="3.40.50.360">
    <property type="match status" value="1"/>
</dbReference>
<dbReference type="InterPro" id="IPR010089">
    <property type="entry name" value="Flavoprotein_WrbA-like"/>
</dbReference>
<evidence type="ECO:0000256" key="2">
    <source>
        <dbReference type="SAM" id="MobiDB-lite"/>
    </source>
</evidence>
<proteinExistence type="inferred from homology"/>
<dbReference type="AlphaFoldDB" id="A0A1H0H1X7"/>
<accession>A0A1H0H1X7</accession>
<dbReference type="GO" id="GO:0016020">
    <property type="term" value="C:membrane"/>
    <property type="evidence" value="ECO:0007669"/>
    <property type="project" value="TreeGrafter"/>
</dbReference>
<dbReference type="PANTHER" id="PTHR30546:SF23">
    <property type="entry name" value="FLAVOPROTEIN-LIKE PROTEIN YCP4-RELATED"/>
    <property type="match status" value="1"/>
</dbReference>
<dbReference type="InterPro" id="IPR008254">
    <property type="entry name" value="Flavodoxin/NO_synth"/>
</dbReference>
<dbReference type="GO" id="GO:0010181">
    <property type="term" value="F:FMN binding"/>
    <property type="evidence" value="ECO:0007669"/>
    <property type="project" value="InterPro"/>
</dbReference>
<evidence type="ECO:0000256" key="1">
    <source>
        <dbReference type="ARBA" id="ARBA00006961"/>
    </source>
</evidence>
<dbReference type="NCBIfam" id="TIGR01755">
    <property type="entry name" value="flav_wrbA"/>
    <property type="match status" value="1"/>
</dbReference>
<gene>
    <name evidence="4" type="ORF">SAMN04488053_107142</name>
</gene>
<organism evidence="4 5">
    <name type="scientific">Alkalicoccus daliensis</name>
    <dbReference type="NCBI Taxonomy" id="745820"/>
    <lineage>
        <taxon>Bacteria</taxon>
        <taxon>Bacillati</taxon>
        <taxon>Bacillota</taxon>
        <taxon>Bacilli</taxon>
        <taxon>Bacillales</taxon>
        <taxon>Bacillaceae</taxon>
        <taxon>Alkalicoccus</taxon>
    </lineage>
</organism>
<dbReference type="InterPro" id="IPR005025">
    <property type="entry name" value="FMN_Rdtase-like_dom"/>
</dbReference>
<dbReference type="GO" id="GO:0003955">
    <property type="term" value="F:NAD(P)H dehydrogenase (quinone) activity"/>
    <property type="evidence" value="ECO:0007669"/>
    <property type="project" value="InterPro"/>
</dbReference>
<dbReference type="Proteomes" id="UP000198778">
    <property type="component" value="Unassembled WGS sequence"/>
</dbReference>
<evidence type="ECO:0000313" key="5">
    <source>
        <dbReference type="Proteomes" id="UP000198778"/>
    </source>
</evidence>